<comment type="caution">
    <text evidence="1">The sequence shown here is derived from an EMBL/GenBank/DDBJ whole genome shotgun (WGS) entry which is preliminary data.</text>
</comment>
<accession>A0ABT3GDZ9</accession>
<dbReference type="EMBL" id="JAPDDT010000001">
    <property type="protein sequence ID" value="MCW1921666.1"/>
    <property type="molecule type" value="Genomic_DNA"/>
</dbReference>
<protein>
    <recommendedName>
        <fullName evidence="3">DUF4185 domain-containing protein</fullName>
    </recommendedName>
</protein>
<evidence type="ECO:0000313" key="2">
    <source>
        <dbReference type="Proteomes" id="UP001320876"/>
    </source>
</evidence>
<name>A0ABT3GDZ9_9BACT</name>
<dbReference type="Proteomes" id="UP001320876">
    <property type="component" value="Unassembled WGS sequence"/>
</dbReference>
<dbReference type="RefSeq" id="WP_264485775.1">
    <property type="nucleotide sequence ID" value="NZ_JAPDDT010000001.1"/>
</dbReference>
<gene>
    <name evidence="1" type="ORF">OKA05_03820</name>
</gene>
<organism evidence="1 2">
    <name type="scientific">Luteolibacter arcticus</name>
    <dbReference type="NCBI Taxonomy" id="1581411"/>
    <lineage>
        <taxon>Bacteria</taxon>
        <taxon>Pseudomonadati</taxon>
        <taxon>Verrucomicrobiota</taxon>
        <taxon>Verrucomicrobiia</taxon>
        <taxon>Verrucomicrobiales</taxon>
        <taxon>Verrucomicrobiaceae</taxon>
        <taxon>Luteolibacter</taxon>
    </lineage>
</organism>
<sequence length="451" mass="50671">MKALTLLAFSSAGLAVEPCRIEIVDKENGWPVPLVELRTTHDARYVSDNAGLIVLDDPDLFDRAVWFHVKGHGYGVKKDGFGYEGIRTSPAAGGTIRIEVDRRNISKRLGRLTGGGLFAEQQKLGVKAPEPETGVFGCDSVLLAKHEDKLFWLWGDTTLPGYPLGVFHSTAAHSSLQPVSEFKPPLSIRFSHFRDADEKVRGVAPIPGDGPTWLTGMASLPWKVGLPDRLVATYTKIKNHLDEYEVGLCVWDPEKNSFESHHVLWKEGDGEKGLIPRGHPFRWKDEHGKEWLLFGDPFPTMRCPATFEGWETKEQWEKVAAPPHPRAAEDGAEMKPHRGSVTWNPFRKRWVTVFTQTHGKPSAFGEIWYAEAASPMGPWGKAVKILTHDNYTFYNPRIHPELTPADASFIVFEGTYTAEFANHAQPTPRYNYNQILYRLDLDDPKLAPARE</sequence>
<proteinExistence type="predicted"/>
<evidence type="ECO:0008006" key="3">
    <source>
        <dbReference type="Google" id="ProtNLM"/>
    </source>
</evidence>
<keyword evidence="2" id="KW-1185">Reference proteome</keyword>
<evidence type="ECO:0000313" key="1">
    <source>
        <dbReference type="EMBL" id="MCW1921666.1"/>
    </source>
</evidence>
<reference evidence="1 2" key="1">
    <citation type="submission" date="2022-10" db="EMBL/GenBank/DDBJ databases">
        <title>Luteolibacter arcticus strain CCTCC AB 2014275, whole genome shotgun sequencing project.</title>
        <authorList>
            <person name="Zhao G."/>
            <person name="Shen L."/>
        </authorList>
    </citation>
    <scope>NUCLEOTIDE SEQUENCE [LARGE SCALE GENOMIC DNA]</scope>
    <source>
        <strain evidence="1 2">CCTCC AB 2014275</strain>
    </source>
</reference>